<name>A0A5C3KEY9_COPMA</name>
<feature type="region of interest" description="Disordered" evidence="1">
    <location>
        <begin position="387"/>
        <end position="435"/>
    </location>
</feature>
<feature type="compositionally biased region" description="Polar residues" evidence="1">
    <location>
        <begin position="387"/>
        <end position="402"/>
    </location>
</feature>
<feature type="compositionally biased region" description="Polar residues" evidence="1">
    <location>
        <begin position="421"/>
        <end position="435"/>
    </location>
</feature>
<dbReference type="AlphaFoldDB" id="A0A5C3KEY9"/>
<dbReference type="Proteomes" id="UP000307440">
    <property type="component" value="Unassembled WGS sequence"/>
</dbReference>
<evidence type="ECO:0000256" key="1">
    <source>
        <dbReference type="SAM" id="MobiDB-lite"/>
    </source>
</evidence>
<evidence type="ECO:0000313" key="3">
    <source>
        <dbReference type="Proteomes" id="UP000307440"/>
    </source>
</evidence>
<feature type="compositionally biased region" description="Basic and acidic residues" evidence="1">
    <location>
        <begin position="1"/>
        <end position="16"/>
    </location>
</feature>
<accession>A0A5C3KEY9</accession>
<dbReference type="OrthoDB" id="3501663at2759"/>
<dbReference type="EMBL" id="ML210396">
    <property type="protein sequence ID" value="TFK18502.1"/>
    <property type="molecule type" value="Genomic_DNA"/>
</dbReference>
<protein>
    <submittedName>
        <fullName evidence="2">Uncharacterized protein</fullName>
    </submittedName>
</protein>
<evidence type="ECO:0000313" key="2">
    <source>
        <dbReference type="EMBL" id="TFK18502.1"/>
    </source>
</evidence>
<reference evidence="2 3" key="1">
    <citation type="journal article" date="2019" name="Nat. Ecol. Evol.">
        <title>Megaphylogeny resolves global patterns of mushroom evolution.</title>
        <authorList>
            <person name="Varga T."/>
            <person name="Krizsan K."/>
            <person name="Foldi C."/>
            <person name="Dima B."/>
            <person name="Sanchez-Garcia M."/>
            <person name="Sanchez-Ramirez S."/>
            <person name="Szollosi G.J."/>
            <person name="Szarkandi J.G."/>
            <person name="Papp V."/>
            <person name="Albert L."/>
            <person name="Andreopoulos W."/>
            <person name="Angelini C."/>
            <person name="Antonin V."/>
            <person name="Barry K.W."/>
            <person name="Bougher N.L."/>
            <person name="Buchanan P."/>
            <person name="Buyck B."/>
            <person name="Bense V."/>
            <person name="Catcheside P."/>
            <person name="Chovatia M."/>
            <person name="Cooper J."/>
            <person name="Damon W."/>
            <person name="Desjardin D."/>
            <person name="Finy P."/>
            <person name="Geml J."/>
            <person name="Haridas S."/>
            <person name="Hughes K."/>
            <person name="Justo A."/>
            <person name="Karasinski D."/>
            <person name="Kautmanova I."/>
            <person name="Kiss B."/>
            <person name="Kocsube S."/>
            <person name="Kotiranta H."/>
            <person name="LaButti K.M."/>
            <person name="Lechner B.E."/>
            <person name="Liimatainen K."/>
            <person name="Lipzen A."/>
            <person name="Lukacs Z."/>
            <person name="Mihaltcheva S."/>
            <person name="Morgado L.N."/>
            <person name="Niskanen T."/>
            <person name="Noordeloos M.E."/>
            <person name="Ohm R.A."/>
            <person name="Ortiz-Santana B."/>
            <person name="Ovrebo C."/>
            <person name="Racz N."/>
            <person name="Riley R."/>
            <person name="Savchenko A."/>
            <person name="Shiryaev A."/>
            <person name="Soop K."/>
            <person name="Spirin V."/>
            <person name="Szebenyi C."/>
            <person name="Tomsovsky M."/>
            <person name="Tulloss R.E."/>
            <person name="Uehling J."/>
            <person name="Grigoriev I.V."/>
            <person name="Vagvolgyi C."/>
            <person name="Papp T."/>
            <person name="Martin F.M."/>
            <person name="Miettinen O."/>
            <person name="Hibbett D.S."/>
            <person name="Nagy L.G."/>
        </authorList>
    </citation>
    <scope>NUCLEOTIDE SEQUENCE [LARGE SCALE GENOMIC DNA]</scope>
    <source>
        <strain evidence="2 3">CBS 121175</strain>
    </source>
</reference>
<keyword evidence="3" id="KW-1185">Reference proteome</keyword>
<organism evidence="2 3">
    <name type="scientific">Coprinopsis marcescibilis</name>
    <name type="common">Agaric fungus</name>
    <name type="synonym">Psathyrella marcescibilis</name>
    <dbReference type="NCBI Taxonomy" id="230819"/>
    <lineage>
        <taxon>Eukaryota</taxon>
        <taxon>Fungi</taxon>
        <taxon>Dikarya</taxon>
        <taxon>Basidiomycota</taxon>
        <taxon>Agaricomycotina</taxon>
        <taxon>Agaricomycetes</taxon>
        <taxon>Agaricomycetidae</taxon>
        <taxon>Agaricales</taxon>
        <taxon>Agaricineae</taxon>
        <taxon>Psathyrellaceae</taxon>
        <taxon>Coprinopsis</taxon>
    </lineage>
</organism>
<proteinExistence type="predicted"/>
<feature type="region of interest" description="Disordered" evidence="1">
    <location>
        <begin position="1"/>
        <end position="26"/>
    </location>
</feature>
<sequence length="435" mass="47589">MSEKTPAKSHEDDERGTTGTPASSPLMAKKRTKVLVPAVVLSLLTLYTNTNGNRYDGLAFEYNVTKPLPPSSYTLCSAEGGPRGVYTVDAKDGVVKCVLVVDEWVKGTGSLGEAPVHLGMRPNADVHGSVEGYCNLYIGIDGLMIIKESVEAVAHCVQFNPDIIADESGIVEGWRWDHEALRAARGCLQPDLSSHTVLATSNALLSSQDEHATWFSPTILDANGPYPAEVDGVLSYGMRRGDTAQAVHEHRTRHAQFRLDQFARRWFKPHLLGFPSIALLPPSLPSDDAYWGSPSQKADYMDIKTRLGMKAFADGALSTMDAAVLRTLADDATAIFRNRKRHNGSDNSNDESDDDVDRHIQCNLYKSSKGNWKIWVTTTGMSSYPQFTTILTDPSQSPSDHSNQPEDSRKPPVGVEIEASADSTSRHTNSIFRPS</sequence>
<dbReference type="STRING" id="230819.A0A5C3KEY9"/>
<gene>
    <name evidence="2" type="ORF">FA15DRAFT_660639</name>
</gene>